<reference evidence="1 2" key="1">
    <citation type="submission" date="2016-11" db="EMBL/GenBank/DDBJ databases">
        <title>Complete genome sequence of the aerobically denitrifying bacterium Chelatococcus daeguensis TAD1.</title>
        <authorList>
            <person name="Yang Y."/>
            <person name="Huang S."/>
            <person name="Lin E."/>
        </authorList>
    </citation>
    <scope>NUCLEOTIDE SEQUENCE [LARGE SCALE GENOMIC DNA]</scope>
    <source>
        <strain evidence="1 2">TAD1</strain>
    </source>
</reference>
<organism evidence="1 2">
    <name type="scientific">Chelatococcus daeguensis</name>
    <dbReference type="NCBI Taxonomy" id="444444"/>
    <lineage>
        <taxon>Bacteria</taxon>
        <taxon>Pseudomonadati</taxon>
        <taxon>Pseudomonadota</taxon>
        <taxon>Alphaproteobacteria</taxon>
        <taxon>Hyphomicrobiales</taxon>
        <taxon>Chelatococcaceae</taxon>
        <taxon>Chelatococcus</taxon>
    </lineage>
</organism>
<dbReference type="RefSeq" id="WP_071923406.1">
    <property type="nucleotide sequence ID" value="NZ_CP018095.1"/>
</dbReference>
<dbReference type="Proteomes" id="UP000182703">
    <property type="component" value="Chromosome"/>
</dbReference>
<dbReference type="GO" id="GO:0005198">
    <property type="term" value="F:structural molecule activity"/>
    <property type="evidence" value="ECO:0007669"/>
    <property type="project" value="InterPro"/>
</dbReference>
<name>A0AAC9NYN2_9HYPH</name>
<dbReference type="AlphaFoldDB" id="A0AAC9NYN2"/>
<evidence type="ECO:0000313" key="1">
    <source>
        <dbReference type="EMBL" id="APF36726.1"/>
    </source>
</evidence>
<gene>
    <name evidence="1" type="ORF">BOQ54_04795</name>
</gene>
<proteinExistence type="predicted"/>
<accession>A0AAC9NYN2</accession>
<keyword evidence="2" id="KW-1185">Reference proteome</keyword>
<sequence>MKIAAIASAVAPTLLDRAIARIAPRAGARRLAARLAFENLSRRAYDGAAGGRRTDGWRTPGTSADTEIAAAGTVLRNRMRDLVRNNPHAAKAVAAWVNNIVGDGFTPYAATSDPALNKRIDELWARWSAECDADGRGDFNALATLAVREMVEAGECFIRRRRRRMSDGLAVPMQLQALEADHLDESRIEASRADGGRTVRGIEYDQFGRRRAYWLFPDHPGDVGATLAVTRSSVRVPADGVVHLFRRDRVQQRGVPWGAPVIRALRDLDDWTNAELVRKKTEACLVGIVTAADDAEQGIAPSVTDSDGKIIEQFEPGLIAYARGAKDIEFNQPAAVAGVSEWLRTQLHIIAAGWCIPYELLTGDLSQVNYSSIRAGLVEFRRLVGAIQWQVVIPVFCQPVWDWFIEAAWTAGLLPEPVAAVEWQPDGFEAVDPQKDATADLMEIRMGTKTLRQAIAQRGWNPDAMLEEIARTNADLDRLEITLDSDPRKVTQQGLMQRNPSDAGAVN</sequence>
<evidence type="ECO:0000313" key="2">
    <source>
        <dbReference type="Proteomes" id="UP000182703"/>
    </source>
</evidence>
<dbReference type="Pfam" id="PF05136">
    <property type="entry name" value="Phage_portal_2"/>
    <property type="match status" value="1"/>
</dbReference>
<dbReference type="NCBIfam" id="TIGR01539">
    <property type="entry name" value="portal_lambda"/>
    <property type="match status" value="1"/>
</dbReference>
<dbReference type="EMBL" id="CP018095">
    <property type="protein sequence ID" value="APF36726.1"/>
    <property type="molecule type" value="Genomic_DNA"/>
</dbReference>
<dbReference type="KEGG" id="cdq:BOQ54_04795"/>
<dbReference type="GO" id="GO:0019068">
    <property type="term" value="P:virion assembly"/>
    <property type="evidence" value="ECO:0007669"/>
    <property type="project" value="InterPro"/>
</dbReference>
<dbReference type="InterPro" id="IPR006429">
    <property type="entry name" value="Phage_lambda_portal"/>
</dbReference>
<protein>
    <submittedName>
        <fullName evidence="1">Phage portal protein</fullName>
    </submittedName>
</protein>